<dbReference type="FunFam" id="3.40.50.20:FF:000010">
    <property type="entry name" value="Propionyl-CoA carboxylase subunit alpha"/>
    <property type="match status" value="1"/>
</dbReference>
<comment type="similarity">
    <text evidence="3">Belongs to the elongation factor P family.</text>
</comment>
<dbReference type="GO" id="GO:0005524">
    <property type="term" value="F:ATP binding"/>
    <property type="evidence" value="ECO:0007669"/>
    <property type="project" value="UniProtKB-UniRule"/>
</dbReference>
<dbReference type="FunFam" id="3.30.1490.20:FF:000003">
    <property type="entry name" value="acetyl-CoA carboxylase isoform X1"/>
    <property type="match status" value="1"/>
</dbReference>
<keyword evidence="7 10" id="KW-0547">Nucleotide-binding</keyword>
<dbReference type="InterPro" id="IPR013852">
    <property type="entry name" value="Transl_elong_P/YeiP_CS"/>
</dbReference>
<dbReference type="InterPro" id="IPR011761">
    <property type="entry name" value="ATP-grasp"/>
</dbReference>
<dbReference type="PROSITE" id="PS50979">
    <property type="entry name" value="BC"/>
    <property type="match status" value="1"/>
</dbReference>
<dbReference type="GO" id="GO:0005739">
    <property type="term" value="C:mitochondrion"/>
    <property type="evidence" value="ECO:0007669"/>
    <property type="project" value="TreeGrafter"/>
</dbReference>
<dbReference type="SUPFAM" id="SSF50104">
    <property type="entry name" value="Translation proteins SH3-like domain"/>
    <property type="match status" value="1"/>
</dbReference>
<keyword evidence="4" id="KW-0150">Chloroplast</keyword>
<dbReference type="PANTHER" id="PTHR18866">
    <property type="entry name" value="CARBOXYLASE:PYRUVATE/ACETYL-COA/PROPIONYL-COA CARBOXYLASE"/>
    <property type="match status" value="1"/>
</dbReference>
<evidence type="ECO:0000256" key="2">
    <source>
        <dbReference type="ARBA" id="ARBA00004229"/>
    </source>
</evidence>
<dbReference type="RefSeq" id="XP_009037986.1">
    <property type="nucleotide sequence ID" value="XM_009039738.1"/>
</dbReference>
<dbReference type="NCBIfam" id="NF001810">
    <property type="entry name" value="PRK00529.1"/>
    <property type="match status" value="1"/>
</dbReference>
<keyword evidence="8 10" id="KW-0067">ATP-binding</keyword>
<dbReference type="GeneID" id="20228428"/>
<dbReference type="InterPro" id="IPR005479">
    <property type="entry name" value="CPAse_ATP-bd"/>
</dbReference>
<dbReference type="InterPro" id="IPR001882">
    <property type="entry name" value="Biotin_BS"/>
</dbReference>
<protein>
    <recommendedName>
        <fullName evidence="16">Propionyl-CoA carboxylase</fullName>
    </recommendedName>
</protein>
<dbReference type="InterPro" id="IPR008991">
    <property type="entry name" value="Translation_prot_SH3-like_sf"/>
</dbReference>
<dbReference type="GO" id="GO:0005829">
    <property type="term" value="C:cytosol"/>
    <property type="evidence" value="ECO:0007669"/>
    <property type="project" value="UniProtKB-ARBA"/>
</dbReference>
<accession>F0YBP5</accession>
<dbReference type="Gene3D" id="2.40.50.100">
    <property type="match status" value="1"/>
</dbReference>
<comment type="cofactor">
    <cofactor evidence="1">
        <name>biotin</name>
        <dbReference type="ChEBI" id="CHEBI:57586"/>
    </cofactor>
</comment>
<dbReference type="CDD" id="cd06850">
    <property type="entry name" value="biotinyl_domain"/>
    <property type="match status" value="1"/>
</dbReference>
<evidence type="ECO:0008006" key="16">
    <source>
        <dbReference type="Google" id="ProtNLM"/>
    </source>
</evidence>
<dbReference type="InterPro" id="IPR005482">
    <property type="entry name" value="Biotin_COase_C"/>
</dbReference>
<dbReference type="PROSITE" id="PS50968">
    <property type="entry name" value="BIOTINYL_LIPOYL"/>
    <property type="match status" value="1"/>
</dbReference>
<dbReference type="Gene3D" id="2.30.30.30">
    <property type="match status" value="1"/>
</dbReference>
<feature type="domain" description="Lipoyl-binding" evidence="11">
    <location>
        <begin position="782"/>
        <end position="864"/>
    </location>
</feature>
<dbReference type="KEGG" id="aaf:AURANDRAFT_71848"/>
<dbReference type="InterPro" id="IPR011054">
    <property type="entry name" value="Rudment_hybrid_motif"/>
</dbReference>
<dbReference type="PROSITE" id="PS01275">
    <property type="entry name" value="EFP"/>
    <property type="match status" value="1"/>
</dbReference>
<evidence type="ECO:0000256" key="5">
    <source>
        <dbReference type="ARBA" id="ARBA00022598"/>
    </source>
</evidence>
<evidence type="ECO:0000256" key="7">
    <source>
        <dbReference type="ARBA" id="ARBA00022741"/>
    </source>
</evidence>
<feature type="domain" description="Biotin carboxylation" evidence="13">
    <location>
        <begin position="164"/>
        <end position="640"/>
    </location>
</feature>
<organism evidence="15">
    <name type="scientific">Aureococcus anophagefferens</name>
    <name type="common">Harmful bloom alga</name>
    <dbReference type="NCBI Taxonomy" id="44056"/>
    <lineage>
        <taxon>Eukaryota</taxon>
        <taxon>Sar</taxon>
        <taxon>Stramenopiles</taxon>
        <taxon>Ochrophyta</taxon>
        <taxon>Pelagophyceae</taxon>
        <taxon>Pelagomonadales</taxon>
        <taxon>Pelagomonadaceae</taxon>
        <taxon>Aureococcus</taxon>
    </lineage>
</organism>
<gene>
    <name evidence="14" type="ORF">AURANDRAFT_71848</name>
</gene>
<feature type="domain" description="ATP-grasp" evidence="12">
    <location>
        <begin position="284"/>
        <end position="484"/>
    </location>
</feature>
<evidence type="ECO:0000313" key="15">
    <source>
        <dbReference type="Proteomes" id="UP000002729"/>
    </source>
</evidence>
<dbReference type="eggNOG" id="KOG0238">
    <property type="taxonomic scope" value="Eukaryota"/>
</dbReference>
<dbReference type="Pfam" id="PF00289">
    <property type="entry name" value="Biotin_carb_N"/>
    <property type="match status" value="1"/>
</dbReference>
<dbReference type="GO" id="GO:0003746">
    <property type="term" value="F:translation elongation factor activity"/>
    <property type="evidence" value="ECO:0007669"/>
    <property type="project" value="InterPro"/>
</dbReference>
<evidence type="ECO:0000256" key="4">
    <source>
        <dbReference type="ARBA" id="ARBA00022528"/>
    </source>
</evidence>
<evidence type="ECO:0000256" key="6">
    <source>
        <dbReference type="ARBA" id="ARBA00022640"/>
    </source>
</evidence>
<dbReference type="InterPro" id="IPR001059">
    <property type="entry name" value="Transl_elong_P/YeiP_cen"/>
</dbReference>
<dbReference type="PROSITE" id="PS50975">
    <property type="entry name" value="ATP_GRASP"/>
    <property type="match status" value="1"/>
</dbReference>
<evidence type="ECO:0000259" key="11">
    <source>
        <dbReference type="PROSITE" id="PS50968"/>
    </source>
</evidence>
<dbReference type="SUPFAM" id="SSF51246">
    <property type="entry name" value="Rudiment single hybrid motif"/>
    <property type="match status" value="1"/>
</dbReference>
<dbReference type="InterPro" id="IPR005481">
    <property type="entry name" value="BC-like_N"/>
</dbReference>
<evidence type="ECO:0000256" key="9">
    <source>
        <dbReference type="ARBA" id="ARBA00023267"/>
    </source>
</evidence>
<dbReference type="InParanoid" id="F0YBP5"/>
<proteinExistence type="inferred from homology"/>
<dbReference type="InterPro" id="IPR000089">
    <property type="entry name" value="Biotin_lipoyl"/>
</dbReference>
<evidence type="ECO:0000259" key="13">
    <source>
        <dbReference type="PROSITE" id="PS50979"/>
    </source>
</evidence>
<keyword evidence="5" id="KW-0436">Ligase</keyword>
<dbReference type="GO" id="GO:0004658">
    <property type="term" value="F:propionyl-CoA carboxylase activity"/>
    <property type="evidence" value="ECO:0007669"/>
    <property type="project" value="TreeGrafter"/>
</dbReference>
<sequence length="868" mass="91836">MSFQQSKTARQAAVVRTKLKNLVTGATVEDTFRMTESFQQAQVESNEAVFSYEDGDEIVFMDSVEFDEIRVQKEDIASCDLLKDGMTVSIVKWGEVVVDINLPSSDTYEVTYTEPGLKKAASSGQSKAATLETGAEIQVPLFVEIGDTIKVKCAEREYMERALGLKRILVANRGEIACRVMRTAKRMGLETVAIHSEADALSRHVRMADQAVQVGYGNAASTSYLDVDAVLGCMASSGADCVHPGYGFLSENAEFARAVAAAGHAFVGPPAAAIDDMGDKLRSKEIATAAGVSVIPGGAEAVADVADALAIAADIGYPVMLKASAGGGGKGMRVAFDAKDVEEQWPLAKDEAVRSFGDDRMLVEKFVQSPRHLEIQVVADAFGNVATFPERECSVQRRNQKVVEEAPSPFLSDKPALRAEMQREAAMLARSVGYESAGTVEMLVDGATGAFYFLEMNTRLQVEHPITEAVSGEDLCEDLVELMLLVADGQRLPDRLLGAGADPCFVPIDGWAVEARVYAEDASKNFLPDVGVLTAYGDPPGASHFDFGAGWTATGKAASVRVDSGIEDGAEISIYYDPMISKLVATGKDREDALANARAALDGYVVEGLAHNVPFCRDICGNATFLSGTYTTKFIEEEYAAGFDEARVFAGVAGCGTAGPELAALAYAVDAAARAARGANPPPAPAVVALAPRADAAARATFDVSPGAGPDAYVVDGAAVVLRNYAWPRPLVDAVVAYDSAAGEEVRVQYVDAAPAPGFDHALRVRGVRVDAAVSSPNEAELAKFALPPPKPDSLSGLKCPMPGTLLSYAVGEGETVEAGQPLAIVEAMKMQNILRAEHKVVVDKLLSDVGDVVAADQMLIAFVQDDE</sequence>
<dbReference type="InterPro" id="IPR012340">
    <property type="entry name" value="NA-bd_OB-fold"/>
</dbReference>
<dbReference type="SUPFAM" id="SSF56059">
    <property type="entry name" value="Glutathione synthetase ATP-binding domain-like"/>
    <property type="match status" value="1"/>
</dbReference>
<dbReference type="CDD" id="cd05794">
    <property type="entry name" value="S1_EF-P_repeat_2"/>
    <property type="match status" value="1"/>
</dbReference>
<evidence type="ECO:0000256" key="1">
    <source>
        <dbReference type="ARBA" id="ARBA00001953"/>
    </source>
</evidence>
<dbReference type="SUPFAM" id="SSF52440">
    <property type="entry name" value="PreATP-grasp domain"/>
    <property type="match status" value="1"/>
</dbReference>
<keyword evidence="9" id="KW-0092">Biotin</keyword>
<dbReference type="GO" id="GO:0046872">
    <property type="term" value="F:metal ion binding"/>
    <property type="evidence" value="ECO:0007669"/>
    <property type="project" value="InterPro"/>
</dbReference>
<dbReference type="InterPro" id="IPR011053">
    <property type="entry name" value="Single_hybrid_motif"/>
</dbReference>
<dbReference type="GO" id="GO:0009507">
    <property type="term" value="C:chloroplast"/>
    <property type="evidence" value="ECO:0007669"/>
    <property type="project" value="UniProtKB-SubCell"/>
</dbReference>
<keyword evidence="15" id="KW-1185">Reference proteome</keyword>
<dbReference type="Gene3D" id="3.30.470.20">
    <property type="entry name" value="ATP-grasp fold, B domain"/>
    <property type="match status" value="1"/>
</dbReference>
<dbReference type="InterPro" id="IPR014722">
    <property type="entry name" value="Rib_uL2_dom2"/>
</dbReference>
<evidence type="ECO:0000256" key="8">
    <source>
        <dbReference type="ARBA" id="ARBA00022840"/>
    </source>
</evidence>
<name>F0YBP5_AURAN</name>
<dbReference type="OrthoDB" id="196847at2759"/>
<dbReference type="PANTHER" id="PTHR18866:SF33">
    <property type="entry name" value="METHYLCROTONOYL-COA CARBOXYLASE SUBUNIT ALPHA, MITOCHONDRIAL-RELATED"/>
    <property type="match status" value="1"/>
</dbReference>
<dbReference type="Pfam" id="PF00364">
    <property type="entry name" value="Biotin_lipoyl"/>
    <property type="match status" value="1"/>
</dbReference>
<dbReference type="PROSITE" id="PS00866">
    <property type="entry name" value="CPSASE_1"/>
    <property type="match status" value="1"/>
</dbReference>
<dbReference type="SMART" id="SM01185">
    <property type="entry name" value="EFP"/>
    <property type="match status" value="1"/>
</dbReference>
<dbReference type="EMBL" id="GL833131">
    <property type="protein sequence ID" value="EGB07363.1"/>
    <property type="molecule type" value="Genomic_DNA"/>
</dbReference>
<evidence type="ECO:0000256" key="3">
    <source>
        <dbReference type="ARBA" id="ARBA00009479"/>
    </source>
</evidence>
<dbReference type="Pfam" id="PF02786">
    <property type="entry name" value="CPSase_L_D2"/>
    <property type="match status" value="1"/>
</dbReference>
<dbReference type="InterPro" id="IPR015365">
    <property type="entry name" value="Elong-fact-P_C"/>
</dbReference>
<dbReference type="InterPro" id="IPR016185">
    <property type="entry name" value="PreATP-grasp_dom_sf"/>
</dbReference>
<dbReference type="SUPFAM" id="SSF50249">
    <property type="entry name" value="Nucleic acid-binding proteins"/>
    <property type="match status" value="2"/>
</dbReference>
<dbReference type="FunFam" id="2.40.50.140:FF:000004">
    <property type="entry name" value="Elongation factor P"/>
    <property type="match status" value="1"/>
</dbReference>
<dbReference type="SMART" id="SM00878">
    <property type="entry name" value="Biotin_carb_C"/>
    <property type="match status" value="1"/>
</dbReference>
<dbReference type="Pfam" id="PF02785">
    <property type="entry name" value="Biotin_carb_C"/>
    <property type="match status" value="1"/>
</dbReference>
<dbReference type="InterPro" id="IPR050856">
    <property type="entry name" value="Biotin_carboxylase_complex"/>
</dbReference>
<evidence type="ECO:0000313" key="14">
    <source>
        <dbReference type="EMBL" id="EGB07363.1"/>
    </source>
</evidence>
<dbReference type="Pfam" id="PF08207">
    <property type="entry name" value="EFP_N"/>
    <property type="match status" value="1"/>
</dbReference>
<reference evidence="14 15" key="1">
    <citation type="journal article" date="2011" name="Proc. Natl. Acad. Sci. U.S.A.">
        <title>Niche of harmful alga Aureococcus anophagefferens revealed through ecogenomics.</title>
        <authorList>
            <person name="Gobler C.J."/>
            <person name="Berry D.L."/>
            <person name="Dyhrman S.T."/>
            <person name="Wilhelm S.W."/>
            <person name="Salamov A."/>
            <person name="Lobanov A.V."/>
            <person name="Zhang Y."/>
            <person name="Collier J.L."/>
            <person name="Wurch L.L."/>
            <person name="Kustka A.B."/>
            <person name="Dill B.D."/>
            <person name="Shah M."/>
            <person name="VerBerkmoes N.C."/>
            <person name="Kuo A."/>
            <person name="Terry A."/>
            <person name="Pangilinan J."/>
            <person name="Lindquist E.A."/>
            <person name="Lucas S."/>
            <person name="Paulsen I.T."/>
            <person name="Hattenrath-Lehmann T.K."/>
            <person name="Talmage S.C."/>
            <person name="Walker E.A."/>
            <person name="Koch F."/>
            <person name="Burson A.M."/>
            <person name="Marcoval M.A."/>
            <person name="Tang Y.Z."/>
            <person name="Lecleir G.R."/>
            <person name="Coyne K.J."/>
            <person name="Berg G.M."/>
            <person name="Bertrand E.M."/>
            <person name="Saito M.A."/>
            <person name="Gladyshev V.N."/>
            <person name="Grigoriev I.V."/>
        </authorList>
    </citation>
    <scope>NUCLEOTIDE SEQUENCE [LARGE SCALE GENOMIC DNA]</scope>
    <source>
        <strain evidence="15">CCMP 1984</strain>
    </source>
</reference>
<dbReference type="Proteomes" id="UP000002729">
    <property type="component" value="Unassembled WGS sequence"/>
</dbReference>
<evidence type="ECO:0000256" key="10">
    <source>
        <dbReference type="PROSITE-ProRule" id="PRU00409"/>
    </source>
</evidence>
<dbReference type="AlphaFoldDB" id="F0YBP5"/>
<dbReference type="PROSITE" id="PS00188">
    <property type="entry name" value="BIOTIN"/>
    <property type="match status" value="1"/>
</dbReference>
<dbReference type="Gene3D" id="2.40.50.140">
    <property type="entry name" value="Nucleic acid-binding proteins"/>
    <property type="match status" value="2"/>
</dbReference>
<keyword evidence="6" id="KW-0934">Plastid</keyword>
<dbReference type="Pfam" id="PF09285">
    <property type="entry name" value="Elong-fact-P_C"/>
    <property type="match status" value="1"/>
</dbReference>
<comment type="subcellular location">
    <subcellularLocation>
        <location evidence="2">Plastid</location>
        <location evidence="2">Chloroplast</location>
    </subcellularLocation>
</comment>
<dbReference type="InterPro" id="IPR013185">
    <property type="entry name" value="Transl_elong_KOW-like"/>
</dbReference>
<dbReference type="GO" id="GO:0043043">
    <property type="term" value="P:peptide biosynthetic process"/>
    <property type="evidence" value="ECO:0007669"/>
    <property type="project" value="InterPro"/>
</dbReference>
<dbReference type="InterPro" id="IPR011764">
    <property type="entry name" value="Biotin_carboxylation_dom"/>
</dbReference>
<dbReference type="Pfam" id="PF01132">
    <property type="entry name" value="EFP"/>
    <property type="match status" value="1"/>
</dbReference>
<dbReference type="PROSITE" id="PS00867">
    <property type="entry name" value="CPSASE_2"/>
    <property type="match status" value="1"/>
</dbReference>
<evidence type="ECO:0000259" key="12">
    <source>
        <dbReference type="PROSITE" id="PS50975"/>
    </source>
</evidence>
<dbReference type="SUPFAM" id="SSF51230">
    <property type="entry name" value="Single hybrid motif"/>
    <property type="match status" value="1"/>
</dbReference>
<dbReference type="SMART" id="SM00841">
    <property type="entry name" value="Elong-fact-P_C"/>
    <property type="match status" value="1"/>
</dbReference>